<dbReference type="EMBL" id="KZ851910">
    <property type="protein sequence ID" value="RDH21535.1"/>
    <property type="molecule type" value="Genomic_DNA"/>
</dbReference>
<gene>
    <name evidence="1" type="ORF">M747DRAFT_20389</name>
</gene>
<evidence type="ECO:0000313" key="2">
    <source>
        <dbReference type="Proteomes" id="UP000253845"/>
    </source>
</evidence>
<proteinExistence type="predicted"/>
<accession>A0A370C0S0</accession>
<evidence type="ECO:0000313" key="1">
    <source>
        <dbReference type="EMBL" id="RDH21535.1"/>
    </source>
</evidence>
<organism evidence="1 2">
    <name type="scientific">Aspergillus niger ATCC 13496</name>
    <dbReference type="NCBI Taxonomy" id="1353008"/>
    <lineage>
        <taxon>Eukaryota</taxon>
        <taxon>Fungi</taxon>
        <taxon>Dikarya</taxon>
        <taxon>Ascomycota</taxon>
        <taxon>Pezizomycotina</taxon>
        <taxon>Eurotiomycetes</taxon>
        <taxon>Eurotiomycetidae</taxon>
        <taxon>Eurotiales</taxon>
        <taxon>Aspergillaceae</taxon>
        <taxon>Aspergillus</taxon>
        <taxon>Aspergillus subgen. Circumdati</taxon>
    </lineage>
</organism>
<dbReference type="VEuPathDB" id="FungiDB:M747DRAFT_20389"/>
<reference evidence="1 2" key="1">
    <citation type="submission" date="2018-07" db="EMBL/GenBank/DDBJ databases">
        <title>Section-level genome sequencing of Aspergillus section Nigri to investigate inter- and intra-species variation.</title>
        <authorList>
            <consortium name="DOE Joint Genome Institute"/>
            <person name="Vesth T.C."/>
            <person name="Nybo J.L."/>
            <person name="Theobald S."/>
            <person name="Frisvad J.C."/>
            <person name="Larsen T.O."/>
            <person name="Nielsen K.F."/>
            <person name="Hoof J.B."/>
            <person name="Brandl J."/>
            <person name="Salamov A."/>
            <person name="Riley R."/>
            <person name="Gladden J.M."/>
            <person name="Phatale P."/>
            <person name="Nielsen M.T."/>
            <person name="Lyhne E.K."/>
            <person name="Kogle M.E."/>
            <person name="Strasser K."/>
            <person name="McDonnell E."/>
            <person name="Barry K."/>
            <person name="Clum A."/>
            <person name="Chen C."/>
            <person name="Nolan M."/>
            <person name="Sandor L."/>
            <person name="Kuo A."/>
            <person name="Lipzen A."/>
            <person name="Hainaut M."/>
            <person name="Drula E."/>
            <person name="Tsang A."/>
            <person name="Magnuson J.K."/>
            <person name="Henrissat B."/>
            <person name="Wiebenga A."/>
            <person name="Simmons B.A."/>
            <person name="Makela M.R."/>
            <person name="De vries R.P."/>
            <person name="Grigoriev I.V."/>
            <person name="Mortensen U.H."/>
            <person name="Baker S.E."/>
            <person name="Andersen M.R."/>
        </authorList>
    </citation>
    <scope>NUCLEOTIDE SEQUENCE [LARGE SCALE GENOMIC DNA]</scope>
    <source>
        <strain evidence="1 2">ATCC 13496</strain>
    </source>
</reference>
<dbReference type="AlphaFoldDB" id="A0A370C0S0"/>
<dbReference type="Proteomes" id="UP000253845">
    <property type="component" value="Unassembled WGS sequence"/>
</dbReference>
<sequence length="102" mass="11750">MMSSLSLRVSFTLSVRTSPNRSLLSSEEPGSFATMFLTITIVADPMRRMHPRISLLYRLHRGIFSFQAVKQLEEVDIMRGPDRGHRNGFLQSWMGMLKSRFT</sequence>
<protein>
    <submittedName>
        <fullName evidence="1">Uncharacterized protein</fullName>
    </submittedName>
</protein>
<name>A0A370C0S0_ASPNG</name>